<comment type="caution">
    <text evidence="10">The sequence shown here is derived from an EMBL/GenBank/DDBJ whole genome shotgun (WGS) entry which is preliminary data.</text>
</comment>
<feature type="repeat" description="WD" evidence="7">
    <location>
        <begin position="408"/>
        <end position="431"/>
    </location>
</feature>
<protein>
    <submittedName>
        <fullName evidence="10">Serine/threonine-protein kinase</fullName>
    </submittedName>
</protein>
<keyword evidence="4" id="KW-0547">Nucleotide-binding</keyword>
<gene>
    <name evidence="10" type="ORF">GCM10010468_38240</name>
</gene>
<dbReference type="InterPro" id="IPR019775">
    <property type="entry name" value="WD40_repeat_CS"/>
</dbReference>
<accession>A0ABP6QEH2</accession>
<dbReference type="InterPro" id="IPR011009">
    <property type="entry name" value="Kinase-like_dom_sf"/>
</dbReference>
<dbReference type="SUPFAM" id="SSF56112">
    <property type="entry name" value="Protein kinase-like (PK-like)"/>
    <property type="match status" value="1"/>
</dbReference>
<dbReference type="CDD" id="cd00200">
    <property type="entry name" value="WD40"/>
    <property type="match status" value="1"/>
</dbReference>
<evidence type="ECO:0000259" key="9">
    <source>
        <dbReference type="PROSITE" id="PS50011"/>
    </source>
</evidence>
<evidence type="ECO:0000256" key="2">
    <source>
        <dbReference type="ARBA" id="ARBA00022679"/>
    </source>
</evidence>
<dbReference type="InterPro" id="IPR001680">
    <property type="entry name" value="WD40_rpt"/>
</dbReference>
<keyword evidence="1 7" id="KW-0853">WD repeat</keyword>
<dbReference type="SUPFAM" id="SSF50978">
    <property type="entry name" value="WD40 repeat-like"/>
    <property type="match status" value="1"/>
</dbReference>
<dbReference type="RefSeq" id="WP_344829885.1">
    <property type="nucleotide sequence ID" value="NZ_BAAAUV010000008.1"/>
</dbReference>
<organism evidence="10 11">
    <name type="scientific">Actinocorallia longicatena</name>
    <dbReference type="NCBI Taxonomy" id="111803"/>
    <lineage>
        <taxon>Bacteria</taxon>
        <taxon>Bacillati</taxon>
        <taxon>Actinomycetota</taxon>
        <taxon>Actinomycetes</taxon>
        <taxon>Streptosporangiales</taxon>
        <taxon>Thermomonosporaceae</taxon>
        <taxon>Actinocorallia</taxon>
    </lineage>
</organism>
<keyword evidence="6" id="KW-0067">ATP-binding</keyword>
<feature type="repeat" description="WD" evidence="7">
    <location>
        <begin position="520"/>
        <end position="563"/>
    </location>
</feature>
<dbReference type="EMBL" id="BAAAUV010000008">
    <property type="protein sequence ID" value="GAA3216275.1"/>
    <property type="molecule type" value="Genomic_DNA"/>
</dbReference>
<name>A0ABP6QEH2_9ACTN</name>
<dbReference type="Proteomes" id="UP001501237">
    <property type="component" value="Unassembled WGS sequence"/>
</dbReference>
<evidence type="ECO:0000256" key="6">
    <source>
        <dbReference type="ARBA" id="ARBA00022840"/>
    </source>
</evidence>
<dbReference type="PROSITE" id="PS00678">
    <property type="entry name" value="WD_REPEATS_1"/>
    <property type="match status" value="3"/>
</dbReference>
<evidence type="ECO:0000256" key="8">
    <source>
        <dbReference type="SAM" id="MobiDB-lite"/>
    </source>
</evidence>
<reference evidence="11" key="1">
    <citation type="journal article" date="2019" name="Int. J. Syst. Evol. Microbiol.">
        <title>The Global Catalogue of Microorganisms (GCM) 10K type strain sequencing project: providing services to taxonomists for standard genome sequencing and annotation.</title>
        <authorList>
            <consortium name="The Broad Institute Genomics Platform"/>
            <consortium name="The Broad Institute Genome Sequencing Center for Infectious Disease"/>
            <person name="Wu L."/>
            <person name="Ma J."/>
        </authorList>
    </citation>
    <scope>NUCLEOTIDE SEQUENCE [LARGE SCALE GENOMIC DNA]</scope>
    <source>
        <strain evidence="11">JCM 9377</strain>
    </source>
</reference>
<dbReference type="CDD" id="cd14014">
    <property type="entry name" value="STKc_PknB_like"/>
    <property type="match status" value="1"/>
</dbReference>
<dbReference type="PROSITE" id="PS50082">
    <property type="entry name" value="WD_REPEATS_2"/>
    <property type="match status" value="4"/>
</dbReference>
<feature type="repeat" description="WD" evidence="7">
    <location>
        <begin position="487"/>
        <end position="519"/>
    </location>
</feature>
<feature type="domain" description="Protein kinase" evidence="9">
    <location>
        <begin position="24"/>
        <end position="270"/>
    </location>
</feature>
<dbReference type="InterPro" id="IPR020472">
    <property type="entry name" value="WD40_PAC1"/>
</dbReference>
<dbReference type="PANTHER" id="PTHR43289:SF34">
    <property type="entry name" value="SERINE_THREONINE-PROTEIN KINASE YBDM-RELATED"/>
    <property type="match status" value="1"/>
</dbReference>
<feature type="compositionally biased region" description="Pro residues" evidence="8">
    <location>
        <begin position="280"/>
        <end position="300"/>
    </location>
</feature>
<dbReference type="SMART" id="SM00320">
    <property type="entry name" value="WD40"/>
    <property type="match status" value="5"/>
</dbReference>
<dbReference type="PROSITE" id="PS50011">
    <property type="entry name" value="PROTEIN_KINASE_DOM"/>
    <property type="match status" value="1"/>
</dbReference>
<feature type="region of interest" description="Disordered" evidence="8">
    <location>
        <begin position="278"/>
        <end position="303"/>
    </location>
</feature>
<dbReference type="InterPro" id="IPR015943">
    <property type="entry name" value="WD40/YVTN_repeat-like_dom_sf"/>
</dbReference>
<dbReference type="Pfam" id="PF00400">
    <property type="entry name" value="WD40"/>
    <property type="match status" value="4"/>
</dbReference>
<keyword evidence="11" id="KW-1185">Reference proteome</keyword>
<proteinExistence type="predicted"/>
<evidence type="ECO:0000313" key="10">
    <source>
        <dbReference type="EMBL" id="GAA3216275.1"/>
    </source>
</evidence>
<keyword evidence="5 10" id="KW-0418">Kinase</keyword>
<dbReference type="GO" id="GO:0016301">
    <property type="term" value="F:kinase activity"/>
    <property type="evidence" value="ECO:0007669"/>
    <property type="project" value="UniProtKB-KW"/>
</dbReference>
<dbReference type="Gene3D" id="3.30.200.20">
    <property type="entry name" value="Phosphorylase Kinase, domain 1"/>
    <property type="match status" value="1"/>
</dbReference>
<dbReference type="Gene3D" id="1.10.510.10">
    <property type="entry name" value="Transferase(Phosphotransferase) domain 1"/>
    <property type="match status" value="1"/>
</dbReference>
<dbReference type="Pfam" id="PF00069">
    <property type="entry name" value="Pkinase"/>
    <property type="match status" value="1"/>
</dbReference>
<dbReference type="Gene3D" id="2.130.10.10">
    <property type="entry name" value="YVTN repeat-like/Quinoprotein amine dehydrogenase"/>
    <property type="match status" value="2"/>
</dbReference>
<evidence type="ECO:0000256" key="4">
    <source>
        <dbReference type="ARBA" id="ARBA00022741"/>
    </source>
</evidence>
<keyword evidence="3" id="KW-0677">Repeat</keyword>
<evidence type="ECO:0000256" key="3">
    <source>
        <dbReference type="ARBA" id="ARBA00022737"/>
    </source>
</evidence>
<dbReference type="PRINTS" id="PR00320">
    <property type="entry name" value="GPROTEINBRPT"/>
</dbReference>
<keyword evidence="2" id="KW-0808">Transferase</keyword>
<dbReference type="InterPro" id="IPR000719">
    <property type="entry name" value="Prot_kinase_dom"/>
</dbReference>
<evidence type="ECO:0000313" key="11">
    <source>
        <dbReference type="Proteomes" id="UP001501237"/>
    </source>
</evidence>
<dbReference type="PANTHER" id="PTHR43289">
    <property type="entry name" value="MITOGEN-ACTIVATED PROTEIN KINASE KINASE KINASE 20-RELATED"/>
    <property type="match status" value="1"/>
</dbReference>
<evidence type="ECO:0000256" key="5">
    <source>
        <dbReference type="ARBA" id="ARBA00022777"/>
    </source>
</evidence>
<evidence type="ECO:0000256" key="1">
    <source>
        <dbReference type="ARBA" id="ARBA00022574"/>
    </source>
</evidence>
<dbReference type="PROSITE" id="PS50294">
    <property type="entry name" value="WD_REPEATS_REGION"/>
    <property type="match status" value="1"/>
</dbReference>
<feature type="repeat" description="WD" evidence="7">
    <location>
        <begin position="347"/>
        <end position="391"/>
    </location>
</feature>
<sequence length="640" mass="68296">MADLRDKSGPQPLRLGDPQEIGPYRLTGFIGEGGQGAVYLAETPEGRQVAIKVLHTNLAADERGRARFLRELDAARRVARFCTAQVLDVEVEGSQPYLVSEYVDGPSLRQIVKRTGPLDEASLERLAIGTATALAAIHGAGIVHRDLNPGNVLLGSDGPRVVDFGIAKALESALESTERLGTAAYMAPEQFTTTDLSTAADVFSWAGTMLFAATGEPPFGKVSLGVVMNRIINDDPDLGPLPPSLRPVVARAFARDPLERPDAEQLLQFLLGQVDVRAPEPAPGTGPLPISAPPPPPAPGPSRRRMLAGAGVGAVLLAGGGTAAYLALRPEDEKAPPVLGVERLGVLRGHKEVVSSLAFGRVKKIPILLSAGGRDDTVLAWNLETREALGYRFRHLDYTRSVSVLRTFVASCGGDKTVRLWDLSTGRSLGTVPGPESGTYDVRLAHVKGRDVLLVNAGNHIAVHDLRTKKKLRDIWVDKGNWLGSMTVANTPSGPLVLAGGRDGQIHVWSLVDKSVDRTMGEHNGQINALAYRLVGGRPMVVSGGDDTTVRVWDLANFQQTQRMRGDITVRGVVLTEGFVASGDDKGVLRFWNPLTGEAVRPPLDLGPLGISSLAWDGVSTLAVGGKNSAIELLRVRKPR</sequence>
<dbReference type="InterPro" id="IPR036322">
    <property type="entry name" value="WD40_repeat_dom_sf"/>
</dbReference>
<evidence type="ECO:0000256" key="7">
    <source>
        <dbReference type="PROSITE-ProRule" id="PRU00221"/>
    </source>
</evidence>